<protein>
    <submittedName>
        <fullName evidence="2">Uncharacterized protein</fullName>
    </submittedName>
</protein>
<evidence type="ECO:0000313" key="2">
    <source>
        <dbReference type="EMBL" id="JAH15516.1"/>
    </source>
</evidence>
<reference evidence="2" key="2">
    <citation type="journal article" date="2015" name="Fish Shellfish Immunol.">
        <title>Early steps in the European eel (Anguilla anguilla)-Vibrio vulnificus interaction in the gills: Role of the RtxA13 toxin.</title>
        <authorList>
            <person name="Callol A."/>
            <person name="Pajuelo D."/>
            <person name="Ebbesson L."/>
            <person name="Teles M."/>
            <person name="MacKenzie S."/>
            <person name="Amaro C."/>
        </authorList>
    </citation>
    <scope>NUCLEOTIDE SEQUENCE</scope>
</reference>
<accession>A0A0E9QF65</accession>
<name>A0A0E9QF65_ANGAN</name>
<evidence type="ECO:0000256" key="1">
    <source>
        <dbReference type="SAM" id="Phobius"/>
    </source>
</evidence>
<proteinExistence type="predicted"/>
<keyword evidence="1" id="KW-1133">Transmembrane helix</keyword>
<sequence length="38" mass="4381">MVGPMRSYTLCNNNSIMNTQMGFQVLIILFLFCFCQAM</sequence>
<keyword evidence="1" id="KW-0472">Membrane</keyword>
<dbReference type="AlphaFoldDB" id="A0A0E9QF65"/>
<dbReference type="EMBL" id="GBXM01093061">
    <property type="protein sequence ID" value="JAH15516.1"/>
    <property type="molecule type" value="Transcribed_RNA"/>
</dbReference>
<keyword evidence="1" id="KW-0812">Transmembrane</keyword>
<feature type="transmembrane region" description="Helical" evidence="1">
    <location>
        <begin position="20"/>
        <end position="37"/>
    </location>
</feature>
<reference evidence="2" key="1">
    <citation type="submission" date="2014-11" db="EMBL/GenBank/DDBJ databases">
        <authorList>
            <person name="Amaro Gonzalez C."/>
        </authorList>
    </citation>
    <scope>NUCLEOTIDE SEQUENCE</scope>
</reference>
<organism evidence="2">
    <name type="scientific">Anguilla anguilla</name>
    <name type="common">European freshwater eel</name>
    <name type="synonym">Muraena anguilla</name>
    <dbReference type="NCBI Taxonomy" id="7936"/>
    <lineage>
        <taxon>Eukaryota</taxon>
        <taxon>Metazoa</taxon>
        <taxon>Chordata</taxon>
        <taxon>Craniata</taxon>
        <taxon>Vertebrata</taxon>
        <taxon>Euteleostomi</taxon>
        <taxon>Actinopterygii</taxon>
        <taxon>Neopterygii</taxon>
        <taxon>Teleostei</taxon>
        <taxon>Anguilliformes</taxon>
        <taxon>Anguillidae</taxon>
        <taxon>Anguilla</taxon>
    </lineage>
</organism>